<name>A0ABD3VQG5_SINWO</name>
<feature type="compositionally biased region" description="Low complexity" evidence="1">
    <location>
        <begin position="71"/>
        <end position="101"/>
    </location>
</feature>
<proteinExistence type="predicted"/>
<dbReference type="AlphaFoldDB" id="A0ABD3VQG5"/>
<evidence type="ECO:0000313" key="3">
    <source>
        <dbReference type="Proteomes" id="UP001634394"/>
    </source>
</evidence>
<keyword evidence="3" id="KW-1185">Reference proteome</keyword>
<dbReference type="PANTHER" id="PTHR47306:SF2">
    <property type="entry name" value="CORE-BINDING (CB) DOMAIN-CONTAINING PROTEIN"/>
    <property type="match status" value="1"/>
</dbReference>
<feature type="region of interest" description="Disordered" evidence="1">
    <location>
        <begin position="63"/>
        <end position="101"/>
    </location>
</feature>
<accession>A0ABD3VQG5</accession>
<gene>
    <name evidence="2" type="ORF">ACJMK2_004711</name>
</gene>
<evidence type="ECO:0000313" key="2">
    <source>
        <dbReference type="EMBL" id="KAL3862928.1"/>
    </source>
</evidence>
<feature type="compositionally biased region" description="Low complexity" evidence="1">
    <location>
        <begin position="497"/>
        <end position="508"/>
    </location>
</feature>
<feature type="region of interest" description="Disordered" evidence="1">
    <location>
        <begin position="413"/>
        <end position="459"/>
    </location>
</feature>
<dbReference type="EMBL" id="JBJQND010000010">
    <property type="protein sequence ID" value="KAL3862928.1"/>
    <property type="molecule type" value="Genomic_DNA"/>
</dbReference>
<protein>
    <submittedName>
        <fullName evidence="2">Uncharacterized protein</fullName>
    </submittedName>
</protein>
<evidence type="ECO:0000256" key="1">
    <source>
        <dbReference type="SAM" id="MobiDB-lite"/>
    </source>
</evidence>
<feature type="compositionally biased region" description="Low complexity" evidence="1">
    <location>
        <begin position="439"/>
        <end position="454"/>
    </location>
</feature>
<reference evidence="2 3" key="1">
    <citation type="submission" date="2024-11" db="EMBL/GenBank/DDBJ databases">
        <title>Chromosome-level genome assembly of the freshwater bivalve Anodonta woodiana.</title>
        <authorList>
            <person name="Chen X."/>
        </authorList>
    </citation>
    <scope>NUCLEOTIDE SEQUENCE [LARGE SCALE GENOMIC DNA]</scope>
    <source>
        <strain evidence="2">MN2024</strain>
        <tissue evidence="2">Gills</tissue>
    </source>
</reference>
<organism evidence="2 3">
    <name type="scientific">Sinanodonta woodiana</name>
    <name type="common">Chinese pond mussel</name>
    <name type="synonym">Anodonta woodiana</name>
    <dbReference type="NCBI Taxonomy" id="1069815"/>
    <lineage>
        <taxon>Eukaryota</taxon>
        <taxon>Metazoa</taxon>
        <taxon>Spiralia</taxon>
        <taxon>Lophotrochozoa</taxon>
        <taxon>Mollusca</taxon>
        <taxon>Bivalvia</taxon>
        <taxon>Autobranchia</taxon>
        <taxon>Heteroconchia</taxon>
        <taxon>Palaeoheterodonta</taxon>
        <taxon>Unionida</taxon>
        <taxon>Unionoidea</taxon>
        <taxon>Unionidae</taxon>
        <taxon>Unioninae</taxon>
        <taxon>Sinanodonta</taxon>
    </lineage>
</organism>
<comment type="caution">
    <text evidence="2">The sequence shown here is derived from an EMBL/GenBank/DDBJ whole genome shotgun (WGS) entry which is preliminary data.</text>
</comment>
<feature type="region of interest" description="Disordered" evidence="1">
    <location>
        <begin position="497"/>
        <end position="517"/>
    </location>
</feature>
<sequence>MAEKRAAHFRVVTMEKGRKRVCRKMDNTPKKCRFVVQAEVHKPPRTPGTPRNLDSWIVVTPGGTKRHGHDSSPAALKTTPPAKTTTVAMTTSPSSSTASPPAAKKIKTYASVASSPAMEILPPLPVSPSLIAFPLGNLSHSPVSIKKQDKLKKFCLTQMQRKKVAPIHSHRAGKPSSSMQKKCEVLNISSHKTCDAEMLPLRSTVVELAELTPQTLNVGSPLEVSVVSEVPDMVTAPFPKAKDSTKEVEPILMVGEATKEVEPPIMVSKNANIQSSLKAAVSDKSKYNKSQPVCPTIFSNTSSYTSLSGVCPICFKSVDRLQRNLHRTCLPKVYSESQSLRFLAMEEDRQKIWRNSVTVESNLLRDCVAGPNNEPCLTLDYVLRHIESVGGLVCRDVPSTFYKQNKRSISVAPSSLDKPAAKPQSSPVAGPSRVAAANPVPLSGSPVAGPSGVSHGRRMSDARRQLFDDDNEESLALQMTFMEATEDVMDPVVSVSATPTSKKCTSPSSDEDDVPLSSVQKSLQSQCLANPDHQQVDSLKLEDCPTLMRYKEHLKVILEPRQKFYINNLVSNVYKILNFLDPVKENLDIIVDRTKVDLFFKQLPQELVTSSKLNYLKSFLRFLTFCEETKDIASKHPSLISQLPIVRMTLASVRFEIRTTSKKRSDKSHKTKVAKTKGISKSDSSSYLELYYKNVARTFTMSVDAKLPLVSQIQETLCKTNIAVKLDKSDLTKIRDRFKYKRIKLRIAHTISCFPCSRPSEAQIDLFLKEKGWTQKQILNDVLKQWKPSDRRCATTQRQTNLENE</sequence>
<dbReference type="Proteomes" id="UP001634394">
    <property type="component" value="Unassembled WGS sequence"/>
</dbReference>
<dbReference type="PANTHER" id="PTHR47306">
    <property type="entry name" value="SI:CH211-178J18.4-RELATED"/>
    <property type="match status" value="1"/>
</dbReference>